<dbReference type="AlphaFoldDB" id="A0ABD1V459"/>
<accession>A0ABD1V459</accession>
<dbReference type="Proteomes" id="UP001604336">
    <property type="component" value="Unassembled WGS sequence"/>
</dbReference>
<keyword evidence="2" id="KW-1185">Reference proteome</keyword>
<reference evidence="2" key="1">
    <citation type="submission" date="2024-07" db="EMBL/GenBank/DDBJ databases">
        <title>Two chromosome-level genome assemblies of Korean endemic species Abeliophyllum distichum and Forsythia ovata (Oleaceae).</title>
        <authorList>
            <person name="Jang H."/>
        </authorList>
    </citation>
    <scope>NUCLEOTIDE SEQUENCE [LARGE SCALE GENOMIC DNA]</scope>
</reference>
<evidence type="ECO:0000313" key="2">
    <source>
        <dbReference type="Proteomes" id="UP001604336"/>
    </source>
</evidence>
<name>A0ABD1V459_9LAMI</name>
<evidence type="ECO:0008006" key="3">
    <source>
        <dbReference type="Google" id="ProtNLM"/>
    </source>
</evidence>
<dbReference type="EMBL" id="JBFOLK010000002">
    <property type="protein sequence ID" value="KAL2532012.1"/>
    <property type="molecule type" value="Genomic_DNA"/>
</dbReference>
<protein>
    <recommendedName>
        <fullName evidence="3">Secreted protein</fullName>
    </recommendedName>
</protein>
<gene>
    <name evidence="1" type="ORF">Adt_05363</name>
</gene>
<evidence type="ECO:0000313" key="1">
    <source>
        <dbReference type="EMBL" id="KAL2532012.1"/>
    </source>
</evidence>
<sequence>MLHCLQNFCASWVRSYLSVDRLTTSLESSRSTVLFGPSVTPLGAVGTIASLEKGCRLSTTEQSIYCSFNCRASRLTASKGKGGYPSVRVVGNHVHNNVEI</sequence>
<proteinExistence type="predicted"/>
<organism evidence="1 2">
    <name type="scientific">Abeliophyllum distichum</name>
    <dbReference type="NCBI Taxonomy" id="126358"/>
    <lineage>
        <taxon>Eukaryota</taxon>
        <taxon>Viridiplantae</taxon>
        <taxon>Streptophyta</taxon>
        <taxon>Embryophyta</taxon>
        <taxon>Tracheophyta</taxon>
        <taxon>Spermatophyta</taxon>
        <taxon>Magnoliopsida</taxon>
        <taxon>eudicotyledons</taxon>
        <taxon>Gunneridae</taxon>
        <taxon>Pentapetalae</taxon>
        <taxon>asterids</taxon>
        <taxon>lamiids</taxon>
        <taxon>Lamiales</taxon>
        <taxon>Oleaceae</taxon>
        <taxon>Forsythieae</taxon>
        <taxon>Abeliophyllum</taxon>
    </lineage>
</organism>
<comment type="caution">
    <text evidence="1">The sequence shown here is derived from an EMBL/GenBank/DDBJ whole genome shotgun (WGS) entry which is preliminary data.</text>
</comment>